<protein>
    <submittedName>
        <fullName evidence="2">Uncharacterized protein</fullName>
    </submittedName>
</protein>
<comment type="caution">
    <text evidence="2">The sequence shown here is derived from an EMBL/GenBank/DDBJ whole genome shotgun (WGS) entry which is preliminary data.</text>
</comment>
<feature type="compositionally biased region" description="Low complexity" evidence="1">
    <location>
        <begin position="52"/>
        <end position="69"/>
    </location>
</feature>
<feature type="compositionally biased region" description="Basic and acidic residues" evidence="1">
    <location>
        <begin position="31"/>
        <end position="41"/>
    </location>
</feature>
<sequence>MANSRIARFVLEVAPPQYISVIRQRTSKMLDPIKEEERDASANDSHAMLPRSSSSTSTSSASASSATTTNSDSNWCILNNEALKNGLEDQDLLRE</sequence>
<gene>
    <name evidence="2" type="ORF">SO802_006844</name>
</gene>
<organism evidence="2 3">
    <name type="scientific">Lithocarpus litseifolius</name>
    <dbReference type="NCBI Taxonomy" id="425828"/>
    <lineage>
        <taxon>Eukaryota</taxon>
        <taxon>Viridiplantae</taxon>
        <taxon>Streptophyta</taxon>
        <taxon>Embryophyta</taxon>
        <taxon>Tracheophyta</taxon>
        <taxon>Spermatophyta</taxon>
        <taxon>Magnoliopsida</taxon>
        <taxon>eudicotyledons</taxon>
        <taxon>Gunneridae</taxon>
        <taxon>Pentapetalae</taxon>
        <taxon>rosids</taxon>
        <taxon>fabids</taxon>
        <taxon>Fagales</taxon>
        <taxon>Fagaceae</taxon>
        <taxon>Lithocarpus</taxon>
    </lineage>
</organism>
<evidence type="ECO:0000256" key="1">
    <source>
        <dbReference type="SAM" id="MobiDB-lite"/>
    </source>
</evidence>
<dbReference type="PANTHER" id="PTHR35101">
    <property type="entry name" value="OS02G0162600 PROTEIN"/>
    <property type="match status" value="1"/>
</dbReference>
<feature type="region of interest" description="Disordered" evidence="1">
    <location>
        <begin position="28"/>
        <end position="73"/>
    </location>
</feature>
<dbReference type="AlphaFoldDB" id="A0AAW2DSN6"/>
<reference evidence="2 3" key="1">
    <citation type="submission" date="2024-01" db="EMBL/GenBank/DDBJ databases">
        <title>A telomere-to-telomere, gap-free genome of sweet tea (Lithocarpus litseifolius).</title>
        <authorList>
            <person name="Zhou J."/>
        </authorList>
    </citation>
    <scope>NUCLEOTIDE SEQUENCE [LARGE SCALE GENOMIC DNA]</scope>
    <source>
        <strain evidence="2">Zhou-2022a</strain>
        <tissue evidence="2">Leaf</tissue>
    </source>
</reference>
<accession>A0AAW2DSN6</accession>
<dbReference type="EMBL" id="JAZDWU010000002">
    <property type="protein sequence ID" value="KAL0011736.1"/>
    <property type="molecule type" value="Genomic_DNA"/>
</dbReference>
<name>A0AAW2DSN6_9ROSI</name>
<keyword evidence="3" id="KW-1185">Reference proteome</keyword>
<dbReference type="PANTHER" id="PTHR35101:SF12">
    <property type="entry name" value="OS02G0162600 PROTEIN"/>
    <property type="match status" value="1"/>
</dbReference>
<evidence type="ECO:0000313" key="3">
    <source>
        <dbReference type="Proteomes" id="UP001459277"/>
    </source>
</evidence>
<dbReference type="Proteomes" id="UP001459277">
    <property type="component" value="Unassembled WGS sequence"/>
</dbReference>
<evidence type="ECO:0000313" key="2">
    <source>
        <dbReference type="EMBL" id="KAL0011736.1"/>
    </source>
</evidence>
<proteinExistence type="predicted"/>